<feature type="transmembrane region" description="Helical" evidence="1">
    <location>
        <begin position="47"/>
        <end position="67"/>
    </location>
</feature>
<sequence length="132" mass="15230">MRKLYLLLVCLFGGAVLVADPQTELVNFFKKINWSRAFEQLKHSRDLEILCCALLFAMSTMLMLFALMTNHVYIYWHILFIIAGIVLGGVFTYNEYEHSQYATQAAVYLIAGGLMVATNIIYLVLERLLYRH</sequence>
<keyword evidence="1" id="KW-0812">Transmembrane</keyword>
<protein>
    <submittedName>
        <fullName evidence="2">Uncharacterized protein</fullName>
    </submittedName>
</protein>
<keyword evidence="1" id="KW-1133">Transmembrane helix</keyword>
<name>A0A5S9IQP9_UABAM</name>
<dbReference type="Proteomes" id="UP000326354">
    <property type="component" value="Chromosome"/>
</dbReference>
<dbReference type="AlphaFoldDB" id="A0A5S9IQP9"/>
<dbReference type="RefSeq" id="WP_151969052.1">
    <property type="nucleotide sequence ID" value="NZ_AP019860.1"/>
</dbReference>
<evidence type="ECO:0000313" key="2">
    <source>
        <dbReference type="EMBL" id="BBM84925.1"/>
    </source>
</evidence>
<proteinExistence type="predicted"/>
<feature type="transmembrane region" description="Helical" evidence="1">
    <location>
        <begin position="74"/>
        <end position="93"/>
    </location>
</feature>
<gene>
    <name evidence="2" type="ORF">UABAM_03286</name>
</gene>
<organism evidence="2 3">
    <name type="scientific">Uabimicrobium amorphum</name>
    <dbReference type="NCBI Taxonomy" id="2596890"/>
    <lineage>
        <taxon>Bacteria</taxon>
        <taxon>Pseudomonadati</taxon>
        <taxon>Planctomycetota</taxon>
        <taxon>Candidatus Uabimicrobiia</taxon>
        <taxon>Candidatus Uabimicrobiales</taxon>
        <taxon>Candidatus Uabimicrobiaceae</taxon>
        <taxon>Candidatus Uabimicrobium</taxon>
    </lineage>
</organism>
<feature type="transmembrane region" description="Helical" evidence="1">
    <location>
        <begin position="105"/>
        <end position="125"/>
    </location>
</feature>
<keyword evidence="1" id="KW-0472">Membrane</keyword>
<accession>A0A5S9IQP9</accession>
<evidence type="ECO:0000256" key="1">
    <source>
        <dbReference type="SAM" id="Phobius"/>
    </source>
</evidence>
<keyword evidence="3" id="KW-1185">Reference proteome</keyword>
<reference evidence="2 3" key="1">
    <citation type="submission" date="2019-08" db="EMBL/GenBank/DDBJ databases">
        <title>Complete genome sequence of Candidatus Uab amorphum.</title>
        <authorList>
            <person name="Shiratori T."/>
            <person name="Suzuki S."/>
            <person name="Kakizawa Y."/>
            <person name="Ishida K."/>
        </authorList>
    </citation>
    <scope>NUCLEOTIDE SEQUENCE [LARGE SCALE GENOMIC DNA]</scope>
    <source>
        <strain evidence="2 3">SRT547</strain>
    </source>
</reference>
<dbReference type="KEGG" id="uam:UABAM_03286"/>
<dbReference type="EMBL" id="AP019860">
    <property type="protein sequence ID" value="BBM84925.1"/>
    <property type="molecule type" value="Genomic_DNA"/>
</dbReference>
<evidence type="ECO:0000313" key="3">
    <source>
        <dbReference type="Proteomes" id="UP000326354"/>
    </source>
</evidence>